<protein>
    <submittedName>
        <fullName evidence="3">Uncharacterized protein</fullName>
    </submittedName>
</protein>
<dbReference type="GeneID" id="92985313"/>
<dbReference type="PaxDb" id="283166-BH10000"/>
<feature type="transmembrane region" description="Helical" evidence="2">
    <location>
        <begin position="26"/>
        <end position="51"/>
    </location>
</feature>
<dbReference type="RefSeq" id="WP_011180866.1">
    <property type="nucleotide sequence ID" value="NC_005956.1"/>
</dbReference>
<evidence type="ECO:0000256" key="1">
    <source>
        <dbReference type="SAM" id="MobiDB-lite"/>
    </source>
</evidence>
<keyword evidence="2" id="KW-0472">Membrane</keyword>
<dbReference type="AlphaFoldDB" id="A0A0H3LXL2"/>
<organism evidence="3 4">
    <name type="scientific">Bartonella henselae (strain ATCC 49882 / DSM 28221 / CCUG 30454 / Houston 1)</name>
    <name type="common">Rochalimaea henselae</name>
    <dbReference type="NCBI Taxonomy" id="283166"/>
    <lineage>
        <taxon>Bacteria</taxon>
        <taxon>Pseudomonadati</taxon>
        <taxon>Pseudomonadota</taxon>
        <taxon>Alphaproteobacteria</taxon>
        <taxon>Hyphomicrobiales</taxon>
        <taxon>Bartonellaceae</taxon>
        <taxon>Bartonella</taxon>
    </lineage>
</organism>
<name>A0A0H3LXL2_BARHE</name>
<feature type="compositionally biased region" description="Polar residues" evidence="1">
    <location>
        <begin position="62"/>
        <end position="72"/>
    </location>
</feature>
<feature type="region of interest" description="Disordered" evidence="1">
    <location>
        <begin position="62"/>
        <end position="91"/>
    </location>
</feature>
<evidence type="ECO:0000313" key="3">
    <source>
        <dbReference type="EMBL" id="CAF27792.1"/>
    </source>
</evidence>
<dbReference type="EMBL" id="BX897699">
    <property type="protein sequence ID" value="CAF27792.1"/>
    <property type="molecule type" value="Genomic_DNA"/>
</dbReference>
<keyword evidence="2" id="KW-0812">Transmembrane</keyword>
<dbReference type="eggNOG" id="ENOG50313XZ">
    <property type="taxonomic scope" value="Bacteria"/>
</dbReference>
<reference evidence="3 4" key="1">
    <citation type="journal article" date="2004" name="Proc. Natl. Acad. Sci. U.S.A.">
        <title>The louse-borne human pathogen Bartonella quintana is a genomic derivative of the zoonotic agent Bartonella henselae.</title>
        <authorList>
            <person name="Alsmark U.C.M."/>
            <person name="Frank A.C."/>
            <person name="Karlberg E.O."/>
            <person name="Legault B.-A."/>
            <person name="Ardell D.H."/>
            <person name="Canbaeck B."/>
            <person name="Eriksson A.-S."/>
            <person name="Naeslund A.K."/>
            <person name="Handley S.A."/>
            <person name="Huvet M."/>
            <person name="La Scola B."/>
            <person name="Holmberg M."/>
            <person name="Andersson S.G.E."/>
        </authorList>
    </citation>
    <scope>NUCLEOTIDE SEQUENCE [LARGE SCALE GENOMIC DNA]</scope>
    <source>
        <strain evidence="4">ATCC 49882 / DSM 28221 / CCUG 30454 / Houston 1</strain>
    </source>
</reference>
<dbReference type="KEGG" id="bhe:BH10000"/>
<dbReference type="Proteomes" id="UP000000421">
    <property type="component" value="Chromosome"/>
</dbReference>
<keyword evidence="4" id="KW-1185">Reference proteome</keyword>
<sequence>MIDRNYQTYEERIAAEKTKHEQHNSIWKGIFVILLTLFILWFIFGFLGSFFTKSPDRISHYNTTESSQTVTTPRKDLNPISPVPHNYKDTR</sequence>
<evidence type="ECO:0000256" key="2">
    <source>
        <dbReference type="SAM" id="Phobius"/>
    </source>
</evidence>
<evidence type="ECO:0000313" key="4">
    <source>
        <dbReference type="Proteomes" id="UP000000421"/>
    </source>
</evidence>
<accession>A0A0H3LXL2</accession>
<dbReference type="EnsemblBacteria" id="CAF27792">
    <property type="protein sequence ID" value="CAF27792"/>
    <property type="gene ID" value="BH10000"/>
</dbReference>
<keyword evidence="2" id="KW-1133">Transmembrane helix</keyword>
<gene>
    <name evidence="3" type="ordered locus">BH10000</name>
</gene>
<dbReference type="OrthoDB" id="7923623at2"/>
<proteinExistence type="predicted"/>